<evidence type="ECO:0000313" key="9">
    <source>
        <dbReference type="EMBL" id="KIM27647.1"/>
    </source>
</evidence>
<organism evidence="9 10">
    <name type="scientific">Serendipita vermifera MAFF 305830</name>
    <dbReference type="NCBI Taxonomy" id="933852"/>
    <lineage>
        <taxon>Eukaryota</taxon>
        <taxon>Fungi</taxon>
        <taxon>Dikarya</taxon>
        <taxon>Basidiomycota</taxon>
        <taxon>Agaricomycotina</taxon>
        <taxon>Agaricomycetes</taxon>
        <taxon>Sebacinales</taxon>
        <taxon>Serendipitaceae</taxon>
        <taxon>Serendipita</taxon>
    </lineage>
</organism>
<dbReference type="GO" id="GO:0046475">
    <property type="term" value="P:glycerophospholipid catabolic process"/>
    <property type="evidence" value="ECO:0007669"/>
    <property type="project" value="TreeGrafter"/>
</dbReference>
<feature type="compositionally biased region" description="Basic and acidic residues" evidence="7">
    <location>
        <begin position="645"/>
        <end position="684"/>
    </location>
</feature>
<accession>A0A0C2XEV3</accession>
<feature type="domain" description="PLA2c" evidence="8">
    <location>
        <begin position="176"/>
        <end position="846"/>
    </location>
</feature>
<dbReference type="GO" id="GO:0004622">
    <property type="term" value="F:phosphatidylcholine lysophospholipase activity"/>
    <property type="evidence" value="ECO:0007669"/>
    <property type="project" value="UniProtKB-EC"/>
</dbReference>
<evidence type="ECO:0000256" key="2">
    <source>
        <dbReference type="ARBA" id="ARBA00022801"/>
    </source>
</evidence>
<evidence type="ECO:0000256" key="3">
    <source>
        <dbReference type="ARBA" id="ARBA00022963"/>
    </source>
</evidence>
<evidence type="ECO:0000256" key="4">
    <source>
        <dbReference type="ARBA" id="ARBA00023098"/>
    </source>
</evidence>
<reference evidence="9 10" key="1">
    <citation type="submission" date="2014-04" db="EMBL/GenBank/DDBJ databases">
        <authorList>
            <consortium name="DOE Joint Genome Institute"/>
            <person name="Kuo A."/>
            <person name="Zuccaro A."/>
            <person name="Kohler A."/>
            <person name="Nagy L.G."/>
            <person name="Floudas D."/>
            <person name="Copeland A."/>
            <person name="Barry K.W."/>
            <person name="Cichocki N."/>
            <person name="Veneault-Fourrey C."/>
            <person name="LaButti K."/>
            <person name="Lindquist E.A."/>
            <person name="Lipzen A."/>
            <person name="Lundell T."/>
            <person name="Morin E."/>
            <person name="Murat C."/>
            <person name="Sun H."/>
            <person name="Tunlid A."/>
            <person name="Henrissat B."/>
            <person name="Grigoriev I.V."/>
            <person name="Hibbett D.S."/>
            <person name="Martin F."/>
            <person name="Nordberg H.P."/>
            <person name="Cantor M.N."/>
            <person name="Hua S.X."/>
        </authorList>
    </citation>
    <scope>NUCLEOTIDE SEQUENCE [LARGE SCALE GENOMIC DNA]</scope>
    <source>
        <strain evidence="9 10">MAFF 305830</strain>
    </source>
</reference>
<keyword evidence="2 5" id="KW-0378">Hydrolase</keyword>
<evidence type="ECO:0000256" key="7">
    <source>
        <dbReference type="SAM" id="MobiDB-lite"/>
    </source>
</evidence>
<gene>
    <name evidence="9" type="ORF">M408DRAFT_329861</name>
</gene>
<dbReference type="Gene3D" id="3.40.1090.10">
    <property type="entry name" value="Cytosolic phospholipase A2 catalytic domain"/>
    <property type="match status" value="1"/>
</dbReference>
<evidence type="ECO:0000256" key="1">
    <source>
        <dbReference type="ARBA" id="ARBA00008780"/>
    </source>
</evidence>
<evidence type="ECO:0000259" key="8">
    <source>
        <dbReference type="PROSITE" id="PS51210"/>
    </source>
</evidence>
<dbReference type="InterPro" id="IPR002642">
    <property type="entry name" value="LysoPLipase_cat_dom"/>
</dbReference>
<keyword evidence="4 5" id="KW-0443">Lipid metabolism</keyword>
<dbReference type="GO" id="GO:0005829">
    <property type="term" value="C:cytosol"/>
    <property type="evidence" value="ECO:0007669"/>
    <property type="project" value="TreeGrafter"/>
</dbReference>
<protein>
    <recommendedName>
        <fullName evidence="6">Lysophospholipase</fullName>
        <ecNumber evidence="6">3.1.1.5</ecNumber>
    </recommendedName>
</protein>
<comment type="similarity">
    <text evidence="1 6">Belongs to the lysophospholipase family.</text>
</comment>
<evidence type="ECO:0000313" key="10">
    <source>
        <dbReference type="Proteomes" id="UP000054097"/>
    </source>
</evidence>
<dbReference type="Proteomes" id="UP000054097">
    <property type="component" value="Unassembled WGS sequence"/>
</dbReference>
<name>A0A0C2XEV3_SERVB</name>
<dbReference type="STRING" id="933852.A0A0C2XEV3"/>
<evidence type="ECO:0000256" key="6">
    <source>
        <dbReference type="RuleBase" id="RU362103"/>
    </source>
</evidence>
<dbReference type="PANTHER" id="PTHR10728">
    <property type="entry name" value="CYTOSOLIC PHOSPHOLIPASE A2"/>
    <property type="match status" value="1"/>
</dbReference>
<dbReference type="EMBL" id="KN824297">
    <property type="protein sequence ID" value="KIM27647.1"/>
    <property type="molecule type" value="Genomic_DNA"/>
</dbReference>
<dbReference type="SUPFAM" id="SSF52151">
    <property type="entry name" value="FabD/lysophospholipase-like"/>
    <property type="match status" value="1"/>
</dbReference>
<dbReference type="OrthoDB" id="4084751at2759"/>
<dbReference type="Pfam" id="PF01735">
    <property type="entry name" value="PLA2_B"/>
    <property type="match status" value="2"/>
</dbReference>
<dbReference type="EC" id="3.1.1.5" evidence="6"/>
<dbReference type="AlphaFoldDB" id="A0A0C2XEV3"/>
<keyword evidence="3 5" id="KW-0442">Lipid degradation</keyword>
<evidence type="ECO:0000256" key="5">
    <source>
        <dbReference type="PROSITE-ProRule" id="PRU00555"/>
    </source>
</evidence>
<sequence>MLWRLRLAPRRFNNASTLIRNLSFKARYEPERSATRSWIIWAPLFSLSTAFLVAAVSADYNAAVRHDTGHEDDKTSHEEPVEDSWNKPLVSLFGLEDPTQEQALLDQKEHQEHSLGWKGLHFIRESLSIDAIPSITASWIWPSSLLALQSQIQDLLVAVGRGPGSLYAEIVEETAKSPEVGWDAHVRLGDGLCISEKAFLSERKRRMRRAFASYVGVDESEVREDDIPIVAIAASGGGYRAMTNTTGSLVGAKETGLLDCVAYMAGISGSCWALGVLYSGIPNRAKDGGPLKIPDPEVAAEHIKDRISKTFFDTYTIDLLTKKPTNKYLLSGLLLKATAPLGSVSLTDIYGTLISSRLFIPSDISSLDPDNLSLHKFRRFVDEGKMPMPIFTAIQHEIPHEAEKPLEQVREEREYLVDSTRYAMLQKEEEALQKQTRWLWYEFTPYEVGCDELGAWIPSWSFGRRFENGLNIERRPELSFTILSGIYASAFCATLKDYFNEAQPILRQLPWSLYSWIAEVIQENQEDFGAIHPVVPNELPNFVKGMDGQLREGSPKDITSRDMLGFMLAELNIPYYPLLRRNVDCIIALDASADSQDLWFTRAEEYANKMGISTWPKGARWPAELNEEVSPEAAQSDEASTSPKVPKDDDGSGDSEKNRRLAESQESQVREQTERQKDREERTIPEPTGTTEAEVPTPTSESTSANSETSVEEVQDGLTVRSIQACSIWIGSSKVDDAEQSRFDDLTEEQLAEKDGIGIVYMPLVPNPAIPGWDPASISTWRREMDPKETDKLFEVAKMNLKEGDEKIRRLLKAMWLRKKRAREHREQKRIMRALEESLRKQLSLH</sequence>
<dbReference type="GO" id="GO:0004623">
    <property type="term" value="F:phospholipase A2 activity"/>
    <property type="evidence" value="ECO:0007669"/>
    <property type="project" value="TreeGrafter"/>
</dbReference>
<dbReference type="PANTHER" id="PTHR10728:SF40">
    <property type="entry name" value="PATATIN FAMILY PROTEIN"/>
    <property type="match status" value="1"/>
</dbReference>
<feature type="compositionally biased region" description="Low complexity" evidence="7">
    <location>
        <begin position="697"/>
        <end position="709"/>
    </location>
</feature>
<keyword evidence="10" id="KW-1185">Reference proteome</keyword>
<comment type="catalytic activity">
    <reaction evidence="6">
        <text>a 1-acyl-sn-glycero-3-phosphocholine + H2O = sn-glycerol 3-phosphocholine + a fatty acid + H(+)</text>
        <dbReference type="Rhea" id="RHEA:15177"/>
        <dbReference type="ChEBI" id="CHEBI:15377"/>
        <dbReference type="ChEBI" id="CHEBI:15378"/>
        <dbReference type="ChEBI" id="CHEBI:16870"/>
        <dbReference type="ChEBI" id="CHEBI:28868"/>
        <dbReference type="ChEBI" id="CHEBI:58168"/>
        <dbReference type="EC" id="3.1.1.5"/>
    </reaction>
</comment>
<dbReference type="SMART" id="SM00022">
    <property type="entry name" value="PLAc"/>
    <property type="match status" value="1"/>
</dbReference>
<dbReference type="HOGENOM" id="CLU_013227_1_0_1"/>
<feature type="region of interest" description="Disordered" evidence="7">
    <location>
        <begin position="623"/>
        <end position="716"/>
    </location>
</feature>
<dbReference type="PROSITE" id="PS51210">
    <property type="entry name" value="PLA2C"/>
    <property type="match status" value="1"/>
</dbReference>
<reference evidence="10" key="2">
    <citation type="submission" date="2015-01" db="EMBL/GenBank/DDBJ databases">
        <title>Evolutionary Origins and Diversification of the Mycorrhizal Mutualists.</title>
        <authorList>
            <consortium name="DOE Joint Genome Institute"/>
            <consortium name="Mycorrhizal Genomics Consortium"/>
            <person name="Kohler A."/>
            <person name="Kuo A."/>
            <person name="Nagy L.G."/>
            <person name="Floudas D."/>
            <person name="Copeland A."/>
            <person name="Barry K.W."/>
            <person name="Cichocki N."/>
            <person name="Veneault-Fourrey C."/>
            <person name="LaButti K."/>
            <person name="Lindquist E.A."/>
            <person name="Lipzen A."/>
            <person name="Lundell T."/>
            <person name="Morin E."/>
            <person name="Murat C."/>
            <person name="Riley R."/>
            <person name="Ohm R."/>
            <person name="Sun H."/>
            <person name="Tunlid A."/>
            <person name="Henrissat B."/>
            <person name="Grigoriev I.V."/>
            <person name="Hibbett D.S."/>
            <person name="Martin F."/>
        </authorList>
    </citation>
    <scope>NUCLEOTIDE SEQUENCE [LARGE SCALE GENOMIC DNA]</scope>
    <source>
        <strain evidence="10">MAFF 305830</strain>
    </source>
</reference>
<dbReference type="InterPro" id="IPR016035">
    <property type="entry name" value="Acyl_Trfase/lysoPLipase"/>
</dbReference>
<proteinExistence type="inferred from homology"/>